<dbReference type="AlphaFoldDB" id="A0A1E3X7E1"/>
<sequence>MTAALCLNCGEMKFGVLLPCPKCKTTGIAPMEIGIAFSDHHYTNDTLRQLGIVIKEINTHCDDPMKCLLVFLHYISQKVPDCPPLDLEVEEAQEIKSILAKCKLPNVVFEESER</sequence>
<comment type="caution">
    <text evidence="1">The sequence shown here is derived from an EMBL/GenBank/DDBJ whole genome shotgun (WGS) entry which is preliminary data.</text>
</comment>
<dbReference type="EMBL" id="MAYW01000164">
    <property type="protein sequence ID" value="ODS30894.1"/>
    <property type="molecule type" value="Genomic_DNA"/>
</dbReference>
<organism evidence="1 2">
    <name type="scientific">Candidatus Scalindua rubra</name>
    <dbReference type="NCBI Taxonomy" id="1872076"/>
    <lineage>
        <taxon>Bacteria</taxon>
        <taxon>Pseudomonadati</taxon>
        <taxon>Planctomycetota</taxon>
        <taxon>Candidatus Brocadiia</taxon>
        <taxon>Candidatus Brocadiales</taxon>
        <taxon>Candidatus Scalinduaceae</taxon>
        <taxon>Candidatus Scalindua</taxon>
    </lineage>
</organism>
<protein>
    <submittedName>
        <fullName evidence="1">Uncharacterized protein</fullName>
    </submittedName>
</protein>
<accession>A0A1E3X7E1</accession>
<evidence type="ECO:0000313" key="1">
    <source>
        <dbReference type="EMBL" id="ODS30894.1"/>
    </source>
</evidence>
<name>A0A1E3X7E1_9BACT</name>
<reference evidence="1 2" key="1">
    <citation type="submission" date="2016-07" db="EMBL/GenBank/DDBJ databases">
        <title>Draft genome of Scalindua rubra, obtained from a brine-seawater interface in the Red Sea, sheds light on salt adaptation in anammox bacteria.</title>
        <authorList>
            <person name="Speth D.R."/>
            <person name="Lagkouvardos I."/>
            <person name="Wang Y."/>
            <person name="Qian P.-Y."/>
            <person name="Dutilh B.E."/>
            <person name="Jetten M.S."/>
        </authorList>
    </citation>
    <scope>NUCLEOTIDE SEQUENCE [LARGE SCALE GENOMIC DNA]</scope>
    <source>
        <strain evidence="1">BSI-1</strain>
    </source>
</reference>
<proteinExistence type="predicted"/>
<gene>
    <name evidence="1" type="ORF">SCARUB_03991</name>
</gene>
<evidence type="ECO:0000313" key="2">
    <source>
        <dbReference type="Proteomes" id="UP000094056"/>
    </source>
</evidence>
<dbReference type="Proteomes" id="UP000094056">
    <property type="component" value="Unassembled WGS sequence"/>
</dbReference>